<feature type="transmembrane region" description="Helical" evidence="1">
    <location>
        <begin position="43"/>
        <end position="61"/>
    </location>
</feature>
<dbReference type="Proteomes" id="UP000186953">
    <property type="component" value="Unassembled WGS sequence"/>
</dbReference>
<evidence type="ECO:0000313" key="2">
    <source>
        <dbReference type="EMBL" id="SIQ73557.1"/>
    </source>
</evidence>
<reference evidence="3" key="1">
    <citation type="submission" date="2017-01" db="EMBL/GenBank/DDBJ databases">
        <authorList>
            <person name="Varghese N."/>
            <person name="Submissions S."/>
        </authorList>
    </citation>
    <scope>NUCLEOTIDE SEQUENCE [LARGE SCALE GENOMIC DNA]</scope>
    <source>
        <strain evidence="3">DSM 15366</strain>
    </source>
</reference>
<keyword evidence="3" id="KW-1185">Reference proteome</keyword>
<dbReference type="STRING" id="228959.SAMN05421797_10314"/>
<dbReference type="EMBL" id="FTMA01000003">
    <property type="protein sequence ID" value="SIQ73557.1"/>
    <property type="molecule type" value="Genomic_DNA"/>
</dbReference>
<gene>
    <name evidence="2" type="ORF">SAMN05421797_10314</name>
</gene>
<accession>A0A1N6V6X2</accession>
<evidence type="ECO:0000313" key="3">
    <source>
        <dbReference type="Proteomes" id="UP000186953"/>
    </source>
</evidence>
<name>A0A1N6V6X2_9FLAO</name>
<keyword evidence="1" id="KW-1133">Transmembrane helix</keyword>
<feature type="transmembrane region" description="Helical" evidence="1">
    <location>
        <begin position="12"/>
        <end position="31"/>
    </location>
</feature>
<keyword evidence="1" id="KW-0812">Transmembrane</keyword>
<protein>
    <submittedName>
        <fullName evidence="2">Uncharacterized protein</fullName>
    </submittedName>
</protein>
<evidence type="ECO:0000256" key="1">
    <source>
        <dbReference type="SAM" id="Phobius"/>
    </source>
</evidence>
<dbReference type="AlphaFoldDB" id="A0A1N6V6X2"/>
<sequence>MVLAIIYDWNWFWALIVALGLLNVIVTGEIHFVESIKKKDAPLMYWLMVAVWTVLTALTLLT</sequence>
<keyword evidence="1" id="KW-0472">Membrane</keyword>
<proteinExistence type="predicted"/>
<organism evidence="2 3">
    <name type="scientific">Maribacter ulvicola</name>
    <dbReference type="NCBI Taxonomy" id="228959"/>
    <lineage>
        <taxon>Bacteria</taxon>
        <taxon>Pseudomonadati</taxon>
        <taxon>Bacteroidota</taxon>
        <taxon>Flavobacteriia</taxon>
        <taxon>Flavobacteriales</taxon>
        <taxon>Flavobacteriaceae</taxon>
        <taxon>Maribacter</taxon>
    </lineage>
</organism>